<accession>A0A8J5UFM7</accession>
<evidence type="ECO:0000313" key="4">
    <source>
        <dbReference type="Proteomes" id="UP000694255"/>
    </source>
</evidence>
<evidence type="ECO:0000313" key="3">
    <source>
        <dbReference type="EMBL" id="KAG7662058.1"/>
    </source>
</evidence>
<feature type="compositionally biased region" description="Low complexity" evidence="1">
    <location>
        <begin position="131"/>
        <end position="155"/>
    </location>
</feature>
<dbReference type="EMBL" id="JAGSYN010000185">
    <property type="protein sequence ID" value="KAG7662058.1"/>
    <property type="molecule type" value="Genomic_DNA"/>
</dbReference>
<feature type="signal peptide" evidence="2">
    <location>
        <begin position="1"/>
        <end position="17"/>
    </location>
</feature>
<protein>
    <submittedName>
        <fullName evidence="3">Uncharacterized protein</fullName>
    </submittedName>
</protein>
<evidence type="ECO:0000256" key="2">
    <source>
        <dbReference type="SAM" id="SignalP"/>
    </source>
</evidence>
<evidence type="ECO:0000256" key="1">
    <source>
        <dbReference type="SAM" id="MobiDB-lite"/>
    </source>
</evidence>
<sequence length="189" mass="19245">MKLASVSTLALASTALASQIKIKRDEAACDTSCVMLQEIQLRMCGAEIAGGDSVEIIQCTCEIDEQFWLLMSDCALNCPAQSFDAPDKDPVGIKSHYCNAINAYIEPSGVEEDDVVVSTSAGTVDAATTEDASGSATTSSVAGTSDDADASTTSGEVASSTAEETSTGAADILVIGTVGHLIAVAIALL</sequence>
<comment type="caution">
    <text evidence="3">The sequence shown here is derived from an EMBL/GenBank/DDBJ whole genome shotgun (WGS) entry which is preliminary data.</text>
</comment>
<name>A0A8J5UFM7_9ASCO</name>
<feature type="chain" id="PRO_5035313686" evidence="2">
    <location>
        <begin position="18"/>
        <end position="189"/>
    </location>
</feature>
<dbReference type="Proteomes" id="UP000694255">
    <property type="component" value="Unassembled WGS sequence"/>
</dbReference>
<gene>
    <name evidence="3" type="ORF">J8A68_004446</name>
</gene>
<proteinExistence type="predicted"/>
<organism evidence="3 4">
    <name type="scientific">[Candida] subhashii</name>
    <dbReference type="NCBI Taxonomy" id="561895"/>
    <lineage>
        <taxon>Eukaryota</taxon>
        <taxon>Fungi</taxon>
        <taxon>Dikarya</taxon>
        <taxon>Ascomycota</taxon>
        <taxon>Saccharomycotina</taxon>
        <taxon>Pichiomycetes</taxon>
        <taxon>Debaryomycetaceae</taxon>
        <taxon>Spathaspora</taxon>
    </lineage>
</organism>
<keyword evidence="2" id="KW-0732">Signal</keyword>
<dbReference type="AlphaFoldDB" id="A0A8J5UFM7"/>
<keyword evidence="4" id="KW-1185">Reference proteome</keyword>
<feature type="region of interest" description="Disordered" evidence="1">
    <location>
        <begin position="127"/>
        <end position="163"/>
    </location>
</feature>
<reference evidence="3 4" key="1">
    <citation type="journal article" date="2021" name="DNA Res.">
        <title>Genome analysis of Candida subhashii reveals its hybrid nature and dual mitochondrial genome conformations.</title>
        <authorList>
            <person name="Mixao V."/>
            <person name="Hegedusova E."/>
            <person name="Saus E."/>
            <person name="Pryszcz L.P."/>
            <person name="Cillingova A."/>
            <person name="Nosek J."/>
            <person name="Gabaldon T."/>
        </authorList>
    </citation>
    <scope>NUCLEOTIDE SEQUENCE [LARGE SCALE GENOMIC DNA]</scope>
    <source>
        <strain evidence="3 4">CBS 10753</strain>
    </source>
</reference>
<dbReference type="RefSeq" id="XP_049262291.1">
    <property type="nucleotide sequence ID" value="XM_049408406.1"/>
</dbReference>
<dbReference type="GeneID" id="73471246"/>